<keyword evidence="7" id="KW-0472">Membrane</keyword>
<dbReference type="AlphaFoldDB" id="A0A6C0J178"/>
<feature type="compositionally biased region" description="Low complexity" evidence="9">
    <location>
        <begin position="261"/>
        <end position="275"/>
    </location>
</feature>
<sequence length="419" mass="48368">MDNNTENTGNLFTNIEENIQEVISNSIRNYFSTMPPFNRNNRTRNPVNNSSDIVNIIRESMHISNDIMRSYNNNINEFNTNMRDLIRILQNINNNNNNHIRRQQMRTTDPIISIPRSTIPGNPIPPSTIPGNPIPPSTIPRMNRRNYLQNRRSNVLDNPSFNIFENILNNNMPFLPYTFQDVVIRPTDREIENACELFEYMSSIELINNRCPITLSDFQEGDQVRRIHQCGHTFIADSIISWFQNNVICPVCRYDIRNYNRENSGNENNEASTENENNEENTENENNEENTENDNNEENTENDISMNTFTTIYNPGHYTTSMTISEPFDVSSLHSYNDSSNNISSPSISLDDSINTSLESILIAALSLDNSSNNNLNNLLNTDISNRQQSLFRLEIPLEYEEYYDASNNFLGNNTNHFS</sequence>
<evidence type="ECO:0000256" key="7">
    <source>
        <dbReference type="ARBA" id="ARBA00023136"/>
    </source>
</evidence>
<dbReference type="Gene3D" id="3.30.40.10">
    <property type="entry name" value="Zinc/RING finger domain, C3HC4 (zinc finger)"/>
    <property type="match status" value="1"/>
</dbReference>
<reference evidence="11" key="1">
    <citation type="journal article" date="2020" name="Nature">
        <title>Giant virus diversity and host interactions through global metagenomics.</title>
        <authorList>
            <person name="Schulz F."/>
            <person name="Roux S."/>
            <person name="Paez-Espino D."/>
            <person name="Jungbluth S."/>
            <person name="Walsh D.A."/>
            <person name="Denef V.J."/>
            <person name="McMahon K.D."/>
            <person name="Konstantinidis K.T."/>
            <person name="Eloe-Fadrosh E.A."/>
            <person name="Kyrpides N.C."/>
            <person name="Woyke T."/>
        </authorList>
    </citation>
    <scope>NUCLEOTIDE SEQUENCE</scope>
    <source>
        <strain evidence="11">GVMAG-M-3300025699-48</strain>
    </source>
</reference>
<feature type="compositionally biased region" description="Pro residues" evidence="9">
    <location>
        <begin position="122"/>
        <end position="138"/>
    </location>
</feature>
<dbReference type="SUPFAM" id="SSF57850">
    <property type="entry name" value="RING/U-box"/>
    <property type="match status" value="1"/>
</dbReference>
<keyword evidence="5" id="KW-0862">Zinc</keyword>
<keyword evidence="6" id="KW-1133">Transmembrane helix</keyword>
<evidence type="ECO:0000256" key="8">
    <source>
        <dbReference type="SAM" id="Coils"/>
    </source>
</evidence>
<evidence type="ECO:0000256" key="2">
    <source>
        <dbReference type="ARBA" id="ARBA00022679"/>
    </source>
</evidence>
<dbReference type="PANTHER" id="PTHR46905">
    <property type="entry name" value="RING-H2 FINGER PROTEIN ATL78"/>
    <property type="match status" value="1"/>
</dbReference>
<evidence type="ECO:0000256" key="5">
    <source>
        <dbReference type="ARBA" id="ARBA00022833"/>
    </source>
</evidence>
<dbReference type="GO" id="GO:0016020">
    <property type="term" value="C:membrane"/>
    <property type="evidence" value="ECO:0007669"/>
    <property type="project" value="UniProtKB-SubCell"/>
</dbReference>
<evidence type="ECO:0000256" key="9">
    <source>
        <dbReference type="SAM" id="MobiDB-lite"/>
    </source>
</evidence>
<proteinExistence type="predicted"/>
<dbReference type="InterPro" id="IPR001841">
    <property type="entry name" value="Znf_RING"/>
</dbReference>
<feature type="compositionally biased region" description="Acidic residues" evidence="9">
    <location>
        <begin position="276"/>
        <end position="301"/>
    </location>
</feature>
<keyword evidence="8" id="KW-0175">Coiled coil</keyword>
<evidence type="ECO:0000256" key="1">
    <source>
        <dbReference type="ARBA" id="ARBA00004167"/>
    </source>
</evidence>
<dbReference type="GO" id="GO:0046872">
    <property type="term" value="F:metal ion binding"/>
    <property type="evidence" value="ECO:0007669"/>
    <property type="project" value="UniProtKB-KW"/>
</dbReference>
<dbReference type="InterPro" id="IPR044602">
    <property type="entry name" value="ATL10/ATL72-79-like"/>
</dbReference>
<comment type="subcellular location">
    <subcellularLocation>
        <location evidence="1">Membrane</location>
        <topology evidence="1">Single-pass membrane protein</topology>
    </subcellularLocation>
</comment>
<feature type="domain" description="RING-type" evidence="10">
    <location>
        <begin position="211"/>
        <end position="253"/>
    </location>
</feature>
<accession>A0A6C0J178</accession>
<evidence type="ECO:0000256" key="3">
    <source>
        <dbReference type="ARBA" id="ARBA00022692"/>
    </source>
</evidence>
<evidence type="ECO:0000256" key="4">
    <source>
        <dbReference type="ARBA" id="ARBA00022723"/>
    </source>
</evidence>
<dbReference type="Pfam" id="PF13639">
    <property type="entry name" value="zf-RING_2"/>
    <property type="match status" value="1"/>
</dbReference>
<keyword evidence="4" id="KW-0479">Metal-binding</keyword>
<feature type="coiled-coil region" evidence="8">
    <location>
        <begin position="68"/>
        <end position="102"/>
    </location>
</feature>
<organism evidence="11">
    <name type="scientific">viral metagenome</name>
    <dbReference type="NCBI Taxonomy" id="1070528"/>
    <lineage>
        <taxon>unclassified sequences</taxon>
        <taxon>metagenomes</taxon>
        <taxon>organismal metagenomes</taxon>
    </lineage>
</organism>
<dbReference type="EMBL" id="MN740307">
    <property type="protein sequence ID" value="QHT99414.1"/>
    <property type="molecule type" value="Genomic_DNA"/>
</dbReference>
<dbReference type="GO" id="GO:0016567">
    <property type="term" value="P:protein ubiquitination"/>
    <property type="evidence" value="ECO:0007669"/>
    <property type="project" value="InterPro"/>
</dbReference>
<evidence type="ECO:0000256" key="6">
    <source>
        <dbReference type="ARBA" id="ARBA00022989"/>
    </source>
</evidence>
<evidence type="ECO:0000313" key="11">
    <source>
        <dbReference type="EMBL" id="QHT99414.1"/>
    </source>
</evidence>
<evidence type="ECO:0000259" key="10">
    <source>
        <dbReference type="PROSITE" id="PS50089"/>
    </source>
</evidence>
<name>A0A6C0J178_9ZZZZ</name>
<dbReference type="PROSITE" id="PS50089">
    <property type="entry name" value="ZF_RING_2"/>
    <property type="match status" value="1"/>
</dbReference>
<dbReference type="PANTHER" id="PTHR46905:SF7">
    <property type="entry name" value="RING-H2 FINGER PROTEIN ATL78"/>
    <property type="match status" value="1"/>
</dbReference>
<dbReference type="InterPro" id="IPR013083">
    <property type="entry name" value="Znf_RING/FYVE/PHD"/>
</dbReference>
<feature type="region of interest" description="Disordered" evidence="9">
    <location>
        <begin position="114"/>
        <end position="138"/>
    </location>
</feature>
<dbReference type="GO" id="GO:0016740">
    <property type="term" value="F:transferase activity"/>
    <property type="evidence" value="ECO:0007669"/>
    <property type="project" value="UniProtKB-KW"/>
</dbReference>
<protein>
    <recommendedName>
        <fullName evidence="10">RING-type domain-containing protein</fullName>
    </recommendedName>
</protein>
<feature type="region of interest" description="Disordered" evidence="9">
    <location>
        <begin position="261"/>
        <end position="305"/>
    </location>
</feature>
<keyword evidence="2" id="KW-0808">Transferase</keyword>
<keyword evidence="3" id="KW-0812">Transmembrane</keyword>